<dbReference type="RefSeq" id="WP_121938923.1">
    <property type="nucleotide sequence ID" value="NZ_REFR01000011.1"/>
</dbReference>
<dbReference type="Pfam" id="PF00106">
    <property type="entry name" value="adh_short"/>
    <property type="match status" value="1"/>
</dbReference>
<dbReference type="PRINTS" id="PR00081">
    <property type="entry name" value="GDHRDH"/>
</dbReference>
<dbReference type="InterPro" id="IPR002347">
    <property type="entry name" value="SDR_fam"/>
</dbReference>
<dbReference type="EMBL" id="REFR01000011">
    <property type="protein sequence ID" value="RMB08188.1"/>
    <property type="molecule type" value="Genomic_DNA"/>
</dbReference>
<dbReference type="Proteomes" id="UP000271227">
    <property type="component" value="Unassembled WGS sequence"/>
</dbReference>
<gene>
    <name evidence="1" type="ORF">BXY39_2284</name>
</gene>
<dbReference type="PANTHER" id="PTHR43544">
    <property type="entry name" value="SHORT-CHAIN DEHYDROGENASE/REDUCTASE"/>
    <property type="match status" value="1"/>
</dbReference>
<accession>A0A3M0CEL4</accession>
<dbReference type="GO" id="GO:0016491">
    <property type="term" value="F:oxidoreductase activity"/>
    <property type="evidence" value="ECO:0007669"/>
    <property type="project" value="TreeGrafter"/>
</dbReference>
<protein>
    <submittedName>
        <fullName evidence="1">NAD(P)-dependent dehydrogenase (Short-subunit alcohol dehydrogenase family)</fullName>
    </submittedName>
</protein>
<dbReference type="InterPro" id="IPR036291">
    <property type="entry name" value="NAD(P)-bd_dom_sf"/>
</dbReference>
<proteinExistence type="predicted"/>
<comment type="caution">
    <text evidence="1">The sequence shown here is derived from an EMBL/GenBank/DDBJ whole genome shotgun (WGS) entry which is preliminary data.</text>
</comment>
<reference evidence="1 2" key="1">
    <citation type="submission" date="2018-10" db="EMBL/GenBank/DDBJ databases">
        <title>Genomic Encyclopedia of Archaeal and Bacterial Type Strains, Phase II (KMG-II): from individual species to whole genera.</title>
        <authorList>
            <person name="Goeker M."/>
        </authorList>
    </citation>
    <scope>NUCLEOTIDE SEQUENCE [LARGE SCALE GENOMIC DNA]</scope>
    <source>
        <strain evidence="1 2">DSM 25217</strain>
    </source>
</reference>
<name>A0A3M0CEL4_9PROT</name>
<dbReference type="InterPro" id="IPR051468">
    <property type="entry name" value="Fungal_SecMetab_SDRs"/>
</dbReference>
<dbReference type="PANTHER" id="PTHR43544:SF12">
    <property type="entry name" value="NAD(P)-BINDING ROSSMANN-FOLD SUPERFAMILY PROTEIN"/>
    <property type="match status" value="1"/>
</dbReference>
<dbReference type="SUPFAM" id="SSF51735">
    <property type="entry name" value="NAD(P)-binding Rossmann-fold domains"/>
    <property type="match status" value="1"/>
</dbReference>
<dbReference type="GO" id="GO:0005737">
    <property type="term" value="C:cytoplasm"/>
    <property type="evidence" value="ECO:0007669"/>
    <property type="project" value="TreeGrafter"/>
</dbReference>
<organism evidence="1 2">
    <name type="scientific">Eilatimonas milleporae</name>
    <dbReference type="NCBI Taxonomy" id="911205"/>
    <lineage>
        <taxon>Bacteria</taxon>
        <taxon>Pseudomonadati</taxon>
        <taxon>Pseudomonadota</taxon>
        <taxon>Alphaproteobacteria</taxon>
        <taxon>Kordiimonadales</taxon>
        <taxon>Kordiimonadaceae</taxon>
        <taxon>Eilatimonas</taxon>
    </lineage>
</organism>
<evidence type="ECO:0000313" key="2">
    <source>
        <dbReference type="Proteomes" id="UP000271227"/>
    </source>
</evidence>
<dbReference type="AlphaFoldDB" id="A0A3M0CEL4"/>
<keyword evidence="2" id="KW-1185">Reference proteome</keyword>
<dbReference type="InParanoid" id="A0A3M0CEL4"/>
<dbReference type="OrthoDB" id="9785826at2"/>
<dbReference type="Gene3D" id="3.40.50.720">
    <property type="entry name" value="NAD(P)-binding Rossmann-like Domain"/>
    <property type="match status" value="1"/>
</dbReference>
<evidence type="ECO:0000313" key="1">
    <source>
        <dbReference type="EMBL" id="RMB08188.1"/>
    </source>
</evidence>
<sequence length="246" mass="25836">MPDRPGLFSQPVRAAVVGAGGGIGGAFVRHIAAKRPAALWALSRRKPDSLPPAARWLPVDILDEDSIADAAGAMGDSPLDLVIVATGILHAPDMAPEKTMRALTADALARAYAVNAIGPALVAKHMLPRLARDRTSVFAALSARVGSISDNRLGGWHAYRASKAALNQLIRTLSVELAMKNKQAICVGLHPGTVDTGLSDPFQSRVPEGKLFTPDFAAEKLLAVLTGLTSRDSGRLFAWDGAEIAP</sequence>